<dbReference type="Gene3D" id="3.10.450.50">
    <property type="match status" value="1"/>
</dbReference>
<feature type="chain" id="PRO_5046123432" evidence="1">
    <location>
        <begin position="26"/>
        <end position="167"/>
    </location>
</feature>
<accession>A0ABV7F8B0</accession>
<comment type="caution">
    <text evidence="3">The sequence shown here is derived from an EMBL/GenBank/DDBJ whole genome shotgun (WGS) entry which is preliminary data.</text>
</comment>
<evidence type="ECO:0000259" key="2">
    <source>
        <dbReference type="Pfam" id="PF14534"/>
    </source>
</evidence>
<evidence type="ECO:0000256" key="1">
    <source>
        <dbReference type="SAM" id="SignalP"/>
    </source>
</evidence>
<protein>
    <submittedName>
        <fullName evidence="3">DUF4440 domain-containing protein</fullName>
    </submittedName>
</protein>
<dbReference type="InterPro" id="IPR027843">
    <property type="entry name" value="DUF4440"/>
</dbReference>
<dbReference type="RefSeq" id="WP_390322443.1">
    <property type="nucleotide sequence ID" value="NZ_JBHRTP010000066.1"/>
</dbReference>
<reference evidence="4" key="1">
    <citation type="journal article" date="2019" name="Int. J. Syst. Evol. Microbiol.">
        <title>The Global Catalogue of Microorganisms (GCM) 10K type strain sequencing project: providing services to taxonomists for standard genome sequencing and annotation.</title>
        <authorList>
            <consortium name="The Broad Institute Genomics Platform"/>
            <consortium name="The Broad Institute Genome Sequencing Center for Infectious Disease"/>
            <person name="Wu L."/>
            <person name="Ma J."/>
        </authorList>
    </citation>
    <scope>NUCLEOTIDE SEQUENCE [LARGE SCALE GENOMIC DNA]</scope>
    <source>
        <strain evidence="4">KCTC 42986</strain>
    </source>
</reference>
<keyword evidence="1" id="KW-0732">Signal</keyword>
<keyword evidence="4" id="KW-1185">Reference proteome</keyword>
<evidence type="ECO:0000313" key="4">
    <source>
        <dbReference type="Proteomes" id="UP001595530"/>
    </source>
</evidence>
<sequence length="167" mass="18183">MKKIRLLSVGALIAGAVVFMPAANAQTPDVVNETPLSSSDVYQLRASIDKWMEALSARDPKSFSDYVVNDLQGAYQGAAADYDGGAFESSLKLTISGSDDKDSKDTWSNDIEEVVGSGDVAVVRSNRTFTHTLAGGRANSLKMRLLEVYRRFDDGSWRMARFFGFPG</sequence>
<feature type="signal peptide" evidence="1">
    <location>
        <begin position="1"/>
        <end position="25"/>
    </location>
</feature>
<dbReference type="InterPro" id="IPR032710">
    <property type="entry name" value="NTF2-like_dom_sf"/>
</dbReference>
<name>A0ABV7F8B0_9BURK</name>
<gene>
    <name evidence="3" type="ORF">ACFOFO_18865</name>
</gene>
<feature type="domain" description="DUF4440" evidence="2">
    <location>
        <begin position="44"/>
        <end position="159"/>
    </location>
</feature>
<dbReference type="EMBL" id="JBHRTP010000066">
    <property type="protein sequence ID" value="MFC3109997.1"/>
    <property type="molecule type" value="Genomic_DNA"/>
</dbReference>
<dbReference type="Proteomes" id="UP001595530">
    <property type="component" value="Unassembled WGS sequence"/>
</dbReference>
<organism evidence="3 4">
    <name type="scientific">Undibacterium arcticum</name>
    <dbReference type="NCBI Taxonomy" id="1762892"/>
    <lineage>
        <taxon>Bacteria</taxon>
        <taxon>Pseudomonadati</taxon>
        <taxon>Pseudomonadota</taxon>
        <taxon>Betaproteobacteria</taxon>
        <taxon>Burkholderiales</taxon>
        <taxon>Oxalobacteraceae</taxon>
        <taxon>Undibacterium</taxon>
    </lineage>
</organism>
<proteinExistence type="predicted"/>
<dbReference type="SUPFAM" id="SSF54427">
    <property type="entry name" value="NTF2-like"/>
    <property type="match status" value="1"/>
</dbReference>
<dbReference type="Pfam" id="PF14534">
    <property type="entry name" value="DUF4440"/>
    <property type="match status" value="1"/>
</dbReference>
<evidence type="ECO:0000313" key="3">
    <source>
        <dbReference type="EMBL" id="MFC3109997.1"/>
    </source>
</evidence>